<dbReference type="Proteomes" id="UP001215827">
    <property type="component" value="Chromosome"/>
</dbReference>
<sequence length="603" mass="66573">MSAEQAGGSYRPRLVLRFGITGHRPPRLLHTEHDRVRAQCRKLFELAQGALGQIALAHPSIFSADPPEARLISSLAEGADVLAAEAALESGVPLSACLPFPAEVYRKDFGDEEWARTEELIGRSVSVMQLSEYRNGDEAAYEMAGRLVLSQSDIMIAIWDGEAARGRGGTTQVIAEAVALHQPVIHIDATGETEPELLWSGLHDVVPDRPSLDGVERRPAYAALPHLIRALCAPPEGEDERQLLEFVEHDPSPHHRSYGWPLLLALTGARPWYKISIHPPEVDGSVAQMQPHTEPFESEGRFGQVLNSLLLERFGRADAEGGYFALRFRSSFVTNFAMAGVAVLLALSGLLFPEAKKFLIAGELLVISLIIANTHGANRLNLHQRWLDSRHLAERLRLLAMSGTIGQLNLREVEDGTKQPGWVSWLARATARELGLTFATFDQAYLAKVRDTMLALIDEQVGYHRSNAHAMHVANHRLHKLGDLLFIGTIIACLFYLGKSLVSPESAELMGFSITGIVTFITALFPALAAALYGIRMQGDFAATSERSTVIARQLGQLRSAIERDPLSLERLIERSRRLGEIMLSEVHQWRLHYETRPLSLPG</sequence>
<accession>A0ABY8FUB6</accession>
<evidence type="ECO:0000313" key="3">
    <source>
        <dbReference type="Proteomes" id="UP001215827"/>
    </source>
</evidence>
<name>A0ABY8FUB6_9SPHN</name>
<feature type="transmembrane region" description="Helical" evidence="1">
    <location>
        <begin position="510"/>
        <end position="535"/>
    </location>
</feature>
<dbReference type="RefSeq" id="WP_278017027.1">
    <property type="nucleotide sequence ID" value="NZ_CP121106.1"/>
</dbReference>
<organism evidence="2 3">
    <name type="scientific">Altererythrobacter arenosus</name>
    <dbReference type="NCBI Taxonomy" id="3032592"/>
    <lineage>
        <taxon>Bacteria</taxon>
        <taxon>Pseudomonadati</taxon>
        <taxon>Pseudomonadota</taxon>
        <taxon>Alphaproteobacteria</taxon>
        <taxon>Sphingomonadales</taxon>
        <taxon>Erythrobacteraceae</taxon>
        <taxon>Altererythrobacter</taxon>
    </lineage>
</organism>
<keyword evidence="1" id="KW-1133">Transmembrane helix</keyword>
<protein>
    <recommendedName>
        <fullName evidence="4">SMODS and SLOG-associating 2TM effector domain-containing protein</fullName>
    </recommendedName>
</protein>
<keyword evidence="3" id="KW-1185">Reference proteome</keyword>
<keyword evidence="1" id="KW-0812">Transmembrane</keyword>
<evidence type="ECO:0000313" key="2">
    <source>
        <dbReference type="EMBL" id="WFL78337.1"/>
    </source>
</evidence>
<proteinExistence type="predicted"/>
<feature type="transmembrane region" description="Helical" evidence="1">
    <location>
        <begin position="332"/>
        <end position="352"/>
    </location>
</feature>
<evidence type="ECO:0000256" key="1">
    <source>
        <dbReference type="SAM" id="Phobius"/>
    </source>
</evidence>
<evidence type="ECO:0008006" key="4">
    <source>
        <dbReference type="Google" id="ProtNLM"/>
    </source>
</evidence>
<reference evidence="2 3" key="1">
    <citation type="submission" date="2023-03" db="EMBL/GenBank/DDBJ databases">
        <title>Altererythrobacter sp. CAU 1644 isolated from sand.</title>
        <authorList>
            <person name="Kim W."/>
        </authorList>
    </citation>
    <scope>NUCLEOTIDE SEQUENCE [LARGE SCALE GENOMIC DNA]</scope>
    <source>
        <strain evidence="2 3">CAU 1644</strain>
    </source>
</reference>
<dbReference type="SUPFAM" id="SSF102405">
    <property type="entry name" value="MCP/YpsA-like"/>
    <property type="match status" value="1"/>
</dbReference>
<gene>
    <name evidence="2" type="ORF">P7228_04540</name>
</gene>
<keyword evidence="1" id="KW-0472">Membrane</keyword>
<dbReference type="Gene3D" id="3.40.50.450">
    <property type="match status" value="1"/>
</dbReference>
<dbReference type="EMBL" id="CP121106">
    <property type="protein sequence ID" value="WFL78337.1"/>
    <property type="molecule type" value="Genomic_DNA"/>
</dbReference>
<feature type="transmembrane region" description="Helical" evidence="1">
    <location>
        <begin position="481"/>
        <end position="498"/>
    </location>
</feature>